<dbReference type="Proteomes" id="UP001279734">
    <property type="component" value="Unassembled WGS sequence"/>
</dbReference>
<dbReference type="Pfam" id="PF02450">
    <property type="entry name" value="LCAT"/>
    <property type="match status" value="1"/>
</dbReference>
<dbReference type="GO" id="GO:0008374">
    <property type="term" value="F:O-acyltransferase activity"/>
    <property type="evidence" value="ECO:0007669"/>
    <property type="project" value="InterPro"/>
</dbReference>
<keyword evidence="2" id="KW-1185">Reference proteome</keyword>
<proteinExistence type="predicted"/>
<gene>
    <name evidence="1" type="ORF">Nepgr_027878</name>
</gene>
<evidence type="ECO:0000313" key="2">
    <source>
        <dbReference type="Proteomes" id="UP001279734"/>
    </source>
</evidence>
<dbReference type="GO" id="GO:0006629">
    <property type="term" value="P:lipid metabolic process"/>
    <property type="evidence" value="ECO:0007669"/>
    <property type="project" value="InterPro"/>
</dbReference>
<protein>
    <submittedName>
        <fullName evidence="1">Uncharacterized protein</fullName>
    </submittedName>
</protein>
<dbReference type="InterPro" id="IPR003386">
    <property type="entry name" value="LACT/PDAT_acylTrfase"/>
</dbReference>
<dbReference type="InterPro" id="IPR029058">
    <property type="entry name" value="AB_hydrolase_fold"/>
</dbReference>
<comment type="caution">
    <text evidence="1">The sequence shown here is derived from an EMBL/GenBank/DDBJ whole genome shotgun (WGS) entry which is preliminary data.</text>
</comment>
<dbReference type="SUPFAM" id="SSF53474">
    <property type="entry name" value="alpha/beta-Hydrolases"/>
    <property type="match status" value="1"/>
</dbReference>
<dbReference type="PANTHER" id="PTHR11440">
    <property type="entry name" value="LECITHIN-CHOLESTEROL ACYLTRANSFERASE-RELATED"/>
    <property type="match status" value="1"/>
</dbReference>
<evidence type="ECO:0000313" key="1">
    <source>
        <dbReference type="EMBL" id="GMH26035.1"/>
    </source>
</evidence>
<organism evidence="1 2">
    <name type="scientific">Nepenthes gracilis</name>
    <name type="common">Slender pitcher plant</name>
    <dbReference type="NCBI Taxonomy" id="150966"/>
    <lineage>
        <taxon>Eukaryota</taxon>
        <taxon>Viridiplantae</taxon>
        <taxon>Streptophyta</taxon>
        <taxon>Embryophyta</taxon>
        <taxon>Tracheophyta</taxon>
        <taxon>Spermatophyta</taxon>
        <taxon>Magnoliopsida</taxon>
        <taxon>eudicotyledons</taxon>
        <taxon>Gunneridae</taxon>
        <taxon>Pentapetalae</taxon>
        <taxon>Caryophyllales</taxon>
        <taxon>Nepenthaceae</taxon>
        <taxon>Nepenthes</taxon>
    </lineage>
</organism>
<dbReference type="Gene3D" id="3.40.50.1820">
    <property type="entry name" value="alpha/beta hydrolase"/>
    <property type="match status" value="1"/>
</dbReference>
<accession>A0AAD3TAM8</accession>
<dbReference type="EMBL" id="BSYO01000030">
    <property type="protein sequence ID" value="GMH26035.1"/>
    <property type="molecule type" value="Genomic_DNA"/>
</dbReference>
<reference evidence="1" key="1">
    <citation type="submission" date="2023-05" db="EMBL/GenBank/DDBJ databases">
        <title>Nepenthes gracilis genome sequencing.</title>
        <authorList>
            <person name="Fukushima K."/>
        </authorList>
    </citation>
    <scope>NUCLEOTIDE SEQUENCE</scope>
    <source>
        <strain evidence="1">SING2019-196</strain>
    </source>
</reference>
<sequence length="535" mass="60854">MPVLLEEIVQSVEMWLKLIRKSQPYVDPDLDPVLLVPGVGGSILHAVDENGHEERVWVRIFGANYKVRTKLWSLFDPSTGKTVSLDPKTNVVIPDDRYGLYAIDVLDPDMILGRDCVYYFHDMIVEMVKWGFQEGKTLFGFGYDFRQTNRLQETMERFAAKLESVYTTSGGRRMNIISHSMGGILVKCFMSLHSNVFEKYVKNWIAISTPFQGAPGYVTSTFLNGMSFVDGWEENFFITKWNMHQLLIECPSLYELMSSPEFNWQHIPLLEIWREKNDEDGNSNIILESYSPEESLPVLNEALLNNTVDYDGVNISLPFNMEIVKWATETRKILSSAILPSGVKFYNIYGIGLETAHSVGYGSQNSPVKDLQELRYLQAQYTFLDGDGTVPVESAKADGLNAEARVGVPGEHRGILREHHVFRILKCWLKAGEPDPYYDPLSDFVILPTTFEMERYKIKGFQITTLKEEWEIISGDPDMQDDDMANKKPILSSAMVSMMADDQSLPEKTRATFINPQTEGKQHMELNALQVSVNA</sequence>
<dbReference type="AlphaFoldDB" id="A0AAD3TAM8"/>
<name>A0AAD3TAM8_NEPGR</name>